<accession>A0A0D9X1Y5</accession>
<dbReference type="EnsemblPlants" id="LPERR07G20510.1">
    <property type="protein sequence ID" value="LPERR07G20510.1"/>
    <property type="gene ID" value="LPERR07G20510"/>
</dbReference>
<dbReference type="GO" id="GO:0004523">
    <property type="term" value="F:RNA-DNA hybrid ribonuclease activity"/>
    <property type="evidence" value="ECO:0007669"/>
    <property type="project" value="InterPro"/>
</dbReference>
<dbReference type="AlphaFoldDB" id="A0A0D9X1Y5"/>
<dbReference type="CDD" id="cd06222">
    <property type="entry name" value="RNase_H_like"/>
    <property type="match status" value="1"/>
</dbReference>
<reference evidence="2" key="3">
    <citation type="submission" date="2015-04" db="UniProtKB">
        <authorList>
            <consortium name="EnsemblPlants"/>
        </authorList>
    </citation>
    <scope>IDENTIFICATION</scope>
</reference>
<dbReference type="PANTHER" id="PTHR47074">
    <property type="entry name" value="BNAC02G40300D PROTEIN"/>
    <property type="match status" value="1"/>
</dbReference>
<dbReference type="Pfam" id="PF13456">
    <property type="entry name" value="RVT_3"/>
    <property type="match status" value="1"/>
</dbReference>
<sequence length="102" mass="11664">MVDNVLSAEIRTSIRVMELAAEMGLSNVIIETDSSEVRRLVVEKGRDRSIYATQIQELKHKLRLVDSVNFVWARRTANKVADRLAREGFLDTVIVLHMNLLK</sequence>
<proteinExistence type="predicted"/>
<dbReference type="Proteomes" id="UP000032180">
    <property type="component" value="Chromosome 7"/>
</dbReference>
<feature type="domain" description="RNase H type-1" evidence="1">
    <location>
        <begin position="4"/>
        <end position="87"/>
    </location>
</feature>
<dbReference type="InterPro" id="IPR036397">
    <property type="entry name" value="RNaseH_sf"/>
</dbReference>
<dbReference type="HOGENOM" id="CLU_2281512_0_0_1"/>
<evidence type="ECO:0000259" key="1">
    <source>
        <dbReference type="Pfam" id="PF13456"/>
    </source>
</evidence>
<dbReference type="InterPro" id="IPR052929">
    <property type="entry name" value="RNase_H-like_EbsB-rel"/>
</dbReference>
<organism evidence="2 3">
    <name type="scientific">Leersia perrieri</name>
    <dbReference type="NCBI Taxonomy" id="77586"/>
    <lineage>
        <taxon>Eukaryota</taxon>
        <taxon>Viridiplantae</taxon>
        <taxon>Streptophyta</taxon>
        <taxon>Embryophyta</taxon>
        <taxon>Tracheophyta</taxon>
        <taxon>Spermatophyta</taxon>
        <taxon>Magnoliopsida</taxon>
        <taxon>Liliopsida</taxon>
        <taxon>Poales</taxon>
        <taxon>Poaceae</taxon>
        <taxon>BOP clade</taxon>
        <taxon>Oryzoideae</taxon>
        <taxon>Oryzeae</taxon>
        <taxon>Oryzinae</taxon>
        <taxon>Leersia</taxon>
    </lineage>
</organism>
<dbReference type="GO" id="GO:0003676">
    <property type="term" value="F:nucleic acid binding"/>
    <property type="evidence" value="ECO:0007669"/>
    <property type="project" value="InterPro"/>
</dbReference>
<dbReference type="InterPro" id="IPR002156">
    <property type="entry name" value="RNaseH_domain"/>
</dbReference>
<reference evidence="2 3" key="1">
    <citation type="submission" date="2012-08" db="EMBL/GenBank/DDBJ databases">
        <title>Oryza genome evolution.</title>
        <authorList>
            <person name="Wing R.A."/>
        </authorList>
    </citation>
    <scope>NUCLEOTIDE SEQUENCE</scope>
</reference>
<dbReference type="SUPFAM" id="SSF53098">
    <property type="entry name" value="Ribonuclease H-like"/>
    <property type="match status" value="1"/>
</dbReference>
<dbReference type="PANTHER" id="PTHR47074:SF11">
    <property type="entry name" value="REVERSE TRANSCRIPTASE-LIKE PROTEIN"/>
    <property type="match status" value="1"/>
</dbReference>
<protein>
    <recommendedName>
        <fullName evidence="1">RNase H type-1 domain-containing protein</fullName>
    </recommendedName>
</protein>
<dbReference type="Gramene" id="LPERR07G20510.1">
    <property type="protein sequence ID" value="LPERR07G20510.1"/>
    <property type="gene ID" value="LPERR07G20510"/>
</dbReference>
<name>A0A0D9X1Y5_9ORYZ</name>
<dbReference type="InterPro" id="IPR012337">
    <property type="entry name" value="RNaseH-like_sf"/>
</dbReference>
<keyword evidence="3" id="KW-1185">Reference proteome</keyword>
<evidence type="ECO:0000313" key="2">
    <source>
        <dbReference type="EnsemblPlants" id="LPERR07G20510.1"/>
    </source>
</evidence>
<reference evidence="3" key="2">
    <citation type="submission" date="2013-12" db="EMBL/GenBank/DDBJ databases">
        <authorList>
            <person name="Yu Y."/>
            <person name="Lee S."/>
            <person name="de Baynast K."/>
            <person name="Wissotski M."/>
            <person name="Liu L."/>
            <person name="Talag J."/>
            <person name="Goicoechea J."/>
            <person name="Angelova A."/>
            <person name="Jetty R."/>
            <person name="Kudrna D."/>
            <person name="Golser W."/>
            <person name="Rivera L."/>
            <person name="Zhang J."/>
            <person name="Wing R."/>
        </authorList>
    </citation>
    <scope>NUCLEOTIDE SEQUENCE</scope>
</reference>
<dbReference type="InterPro" id="IPR044730">
    <property type="entry name" value="RNase_H-like_dom_plant"/>
</dbReference>
<evidence type="ECO:0000313" key="3">
    <source>
        <dbReference type="Proteomes" id="UP000032180"/>
    </source>
</evidence>
<dbReference type="Gene3D" id="3.30.420.10">
    <property type="entry name" value="Ribonuclease H-like superfamily/Ribonuclease H"/>
    <property type="match status" value="1"/>
</dbReference>